<feature type="compositionally biased region" description="Basic and acidic residues" evidence="1">
    <location>
        <begin position="72"/>
        <end position="81"/>
    </location>
</feature>
<dbReference type="EMBL" id="CADCXU010011906">
    <property type="protein sequence ID" value="CAB0002048.1"/>
    <property type="molecule type" value="Genomic_DNA"/>
</dbReference>
<protein>
    <submittedName>
        <fullName evidence="2">Uncharacterized protein</fullName>
    </submittedName>
</protein>
<reference evidence="2 3" key="1">
    <citation type="submission" date="2020-02" db="EMBL/GenBank/DDBJ databases">
        <authorList>
            <person name="Ferguson B K."/>
        </authorList>
    </citation>
    <scope>NUCLEOTIDE SEQUENCE [LARGE SCALE GENOMIC DNA]</scope>
</reference>
<keyword evidence="3" id="KW-1185">Reference proteome</keyword>
<name>A0A6H5GGN7_9HEMI</name>
<gene>
    <name evidence="2" type="ORF">NTEN_LOCUS7835</name>
</gene>
<evidence type="ECO:0000313" key="3">
    <source>
        <dbReference type="Proteomes" id="UP000479000"/>
    </source>
</evidence>
<feature type="region of interest" description="Disordered" evidence="1">
    <location>
        <begin position="56"/>
        <end position="221"/>
    </location>
</feature>
<dbReference type="OrthoDB" id="8241101at2759"/>
<organism evidence="2 3">
    <name type="scientific">Nesidiocoris tenuis</name>
    <dbReference type="NCBI Taxonomy" id="355587"/>
    <lineage>
        <taxon>Eukaryota</taxon>
        <taxon>Metazoa</taxon>
        <taxon>Ecdysozoa</taxon>
        <taxon>Arthropoda</taxon>
        <taxon>Hexapoda</taxon>
        <taxon>Insecta</taxon>
        <taxon>Pterygota</taxon>
        <taxon>Neoptera</taxon>
        <taxon>Paraneoptera</taxon>
        <taxon>Hemiptera</taxon>
        <taxon>Heteroptera</taxon>
        <taxon>Panheteroptera</taxon>
        <taxon>Cimicomorpha</taxon>
        <taxon>Miridae</taxon>
        <taxon>Dicyphina</taxon>
        <taxon>Nesidiocoris</taxon>
    </lineage>
</organism>
<proteinExistence type="predicted"/>
<feature type="compositionally biased region" description="Low complexity" evidence="1">
    <location>
        <begin position="196"/>
        <end position="221"/>
    </location>
</feature>
<evidence type="ECO:0000256" key="1">
    <source>
        <dbReference type="SAM" id="MobiDB-lite"/>
    </source>
</evidence>
<evidence type="ECO:0000313" key="2">
    <source>
        <dbReference type="EMBL" id="CAB0002048.1"/>
    </source>
</evidence>
<dbReference type="Proteomes" id="UP000479000">
    <property type="component" value="Unassembled WGS sequence"/>
</dbReference>
<sequence>MSGERDRIAEIPSMSEMAEWQRQIYKKQVRTYPSHPRCGTMCGNYPNWRREPYGTEQRGAAQIEMQPPEAQAEQKTEDAIHDSAAAEFGEEIQGKTISEHSRTSGIFQFVTPDGNTGEDLVPKSAGESETIARGGNRKDENGGGGRLPSPPPALRPRRRGSRLLPPPPAPRSAARSPPSAPPRADGPPPADGAAGGASPSATFAAAAAPAGRTVPAASADADSAAAAFGFDLVRVFADRPQRRGGAANMS</sequence>
<feature type="compositionally biased region" description="Pro residues" evidence="1">
    <location>
        <begin position="178"/>
        <end position="190"/>
    </location>
</feature>
<dbReference type="AlphaFoldDB" id="A0A6H5GGN7"/>
<accession>A0A6H5GGN7</accession>